<feature type="region of interest" description="Disordered" evidence="1">
    <location>
        <begin position="330"/>
        <end position="373"/>
    </location>
</feature>
<reference evidence="2" key="1">
    <citation type="journal article" date="2010" name="Biopolymers">
        <title>Cloning large natural product gene clusters from the environment: piecing environmental DNA gene clusters back together with TAR.</title>
        <authorList>
            <person name="Kim J.H."/>
            <person name="Feng Z."/>
            <person name="Bauer J.D."/>
            <person name="Kallifidas D."/>
            <person name="Calle P.Y."/>
            <person name="Brady S.F."/>
        </authorList>
    </citation>
    <scope>NUCLEOTIDE SEQUENCE</scope>
</reference>
<evidence type="ECO:0000313" key="2">
    <source>
        <dbReference type="EMBL" id="ADK54892.1"/>
    </source>
</evidence>
<feature type="compositionally biased region" description="Polar residues" evidence="1">
    <location>
        <begin position="346"/>
        <end position="365"/>
    </location>
</feature>
<dbReference type="InterPro" id="IPR011990">
    <property type="entry name" value="TPR-like_helical_dom_sf"/>
</dbReference>
<dbReference type="Gene3D" id="1.25.40.10">
    <property type="entry name" value="Tetratricopeptide repeat domain"/>
    <property type="match status" value="1"/>
</dbReference>
<evidence type="ECO:0000256" key="1">
    <source>
        <dbReference type="SAM" id="MobiDB-lite"/>
    </source>
</evidence>
<proteinExistence type="predicted"/>
<name>E2D2M8_9BACT</name>
<dbReference type="EMBL" id="GQ475284">
    <property type="protein sequence ID" value="ADK54892.1"/>
    <property type="molecule type" value="Genomic_DNA"/>
</dbReference>
<accession>E2D2M8</accession>
<protein>
    <submittedName>
        <fullName evidence="2">TRP repeat</fullName>
    </submittedName>
</protein>
<organism evidence="2">
    <name type="scientific">uncultured soil bacterium</name>
    <dbReference type="NCBI Taxonomy" id="164851"/>
    <lineage>
        <taxon>Bacteria</taxon>
        <taxon>environmental samples</taxon>
    </lineage>
</organism>
<sequence length="373" mass="40564">MSEERGLEELRTRVRDARAEATTGDLPALAALQQGLFDLGYALDSRSETDEARAVWEELEPLARRLAGLDPDRYGCDLPYALTGLGLAQEAGRAGDGLSALREGIALGRRFVDDDPARKVQAARLYMFQLALQSAGRRHEALCAAEESVELLRQMAVPPAGDLAQSLTALSYLQEFVGRKETARETQEAALAVASRLAQDDPDDGLPRLADALLALVSRHRALEQHVLAADTAAECVTVCRELVRRGAAAADFRLALALHAQTWALHQLERPAEALIVAREWVEVARSRMAQRDAETPEAVADLAEALSMVALQCNALSLSLSTWRRCNRPRRRSTSSDGGERSCPRSSVPNLPSSRSATPTRWSCTIAPGRP</sequence>
<dbReference type="AlphaFoldDB" id="E2D2M8"/>